<gene>
    <name evidence="2" type="ORF">Cgig2_028825</name>
</gene>
<dbReference type="OrthoDB" id="1856818at2759"/>
<dbReference type="InterPro" id="IPR025322">
    <property type="entry name" value="PADRE_dom"/>
</dbReference>
<accession>A0A9Q1KQS3</accession>
<name>A0A9Q1KQS3_9CARY</name>
<evidence type="ECO:0000313" key="3">
    <source>
        <dbReference type="Proteomes" id="UP001153076"/>
    </source>
</evidence>
<evidence type="ECO:0000256" key="1">
    <source>
        <dbReference type="SAM" id="MobiDB-lite"/>
    </source>
</evidence>
<dbReference type="Proteomes" id="UP001153076">
    <property type="component" value="Unassembled WGS sequence"/>
</dbReference>
<keyword evidence="3" id="KW-1185">Reference proteome</keyword>
<dbReference type="Pfam" id="PF14009">
    <property type="entry name" value="PADRE"/>
    <property type="match status" value="1"/>
</dbReference>
<dbReference type="AlphaFoldDB" id="A0A9Q1KQS3"/>
<dbReference type="PANTHER" id="PTHR33052">
    <property type="entry name" value="DUF4228 DOMAIN PROTEIN-RELATED"/>
    <property type="match status" value="1"/>
</dbReference>
<reference evidence="2" key="1">
    <citation type="submission" date="2022-04" db="EMBL/GenBank/DDBJ databases">
        <title>Carnegiea gigantea Genome sequencing and assembly v2.</title>
        <authorList>
            <person name="Copetti D."/>
            <person name="Sanderson M.J."/>
            <person name="Burquez A."/>
            <person name="Wojciechowski M.F."/>
        </authorList>
    </citation>
    <scope>NUCLEOTIDE SEQUENCE</scope>
    <source>
        <strain evidence="2">SGP5-SGP5p</strain>
        <tissue evidence="2">Aerial part</tissue>
    </source>
</reference>
<sequence>MKQEQQAQLKKSIRCCISCIFPCGAFDVVRIVHSNGHVEELTCTVRAADVIQSHPKHLLKKPSFDPTNHRPIVVDVSPDSLLHRGKIYFLIPPPPPPPQTQSQPSDRKKTIKKQVAPRSSSSTSGCSATSSARSSTARRRQHSGSGGNKSICGRANASDQYLSEILSEKVVSSMGSRERRRGRVGMKRYSNQLGKVYDDHDLKVVY</sequence>
<organism evidence="2 3">
    <name type="scientific">Carnegiea gigantea</name>
    <dbReference type="NCBI Taxonomy" id="171969"/>
    <lineage>
        <taxon>Eukaryota</taxon>
        <taxon>Viridiplantae</taxon>
        <taxon>Streptophyta</taxon>
        <taxon>Embryophyta</taxon>
        <taxon>Tracheophyta</taxon>
        <taxon>Spermatophyta</taxon>
        <taxon>Magnoliopsida</taxon>
        <taxon>eudicotyledons</taxon>
        <taxon>Gunneridae</taxon>
        <taxon>Pentapetalae</taxon>
        <taxon>Caryophyllales</taxon>
        <taxon>Cactineae</taxon>
        <taxon>Cactaceae</taxon>
        <taxon>Cactoideae</taxon>
        <taxon>Echinocereeae</taxon>
        <taxon>Carnegiea</taxon>
    </lineage>
</organism>
<feature type="compositionally biased region" description="Low complexity" evidence="1">
    <location>
        <begin position="118"/>
        <end position="135"/>
    </location>
</feature>
<protein>
    <submittedName>
        <fullName evidence="2">Uncharacterized protein</fullName>
    </submittedName>
</protein>
<proteinExistence type="predicted"/>
<feature type="region of interest" description="Disordered" evidence="1">
    <location>
        <begin position="89"/>
        <end position="154"/>
    </location>
</feature>
<evidence type="ECO:0000313" key="2">
    <source>
        <dbReference type="EMBL" id="KAJ8447949.1"/>
    </source>
</evidence>
<comment type="caution">
    <text evidence="2">The sequence shown here is derived from an EMBL/GenBank/DDBJ whole genome shotgun (WGS) entry which is preliminary data.</text>
</comment>
<dbReference type="EMBL" id="JAKOGI010000033">
    <property type="protein sequence ID" value="KAJ8447949.1"/>
    <property type="molecule type" value="Genomic_DNA"/>
</dbReference>